<feature type="chain" id="PRO_5039912902" description="Carbohydrate kinase FGGY C-terminal domain-containing protein" evidence="4">
    <location>
        <begin position="20"/>
        <end position="253"/>
    </location>
</feature>
<dbReference type="AlphaFoldDB" id="A0A9J5WPS5"/>
<feature type="domain" description="Carbohydrate kinase FGGY C-terminal" evidence="5">
    <location>
        <begin position="73"/>
        <end position="244"/>
    </location>
</feature>
<sequence length="253" mass="27639">MMVVLEIRDLLLMCSFTLSGYPKDCLICTGTTDSIAAFLAARATQPGKAVTSLGSTLAIKLLSSRRVEDARFGVYSHRLDDRWLVGGASNTGGAVLRHLFTDEQLEKLSEQINPFETSPLDYYPLQAVGERFPVADPKMEPRSRKVVSARPLVQAKHINIKLHPRPESDVEYLHGILESIARIEAKGYKLLKDLGATPVEEVITSGGGSKNQKWIKIRERVLGLPVCKADQTEAAYGAALLAMKGACENATSD</sequence>
<dbReference type="PANTHER" id="PTHR10196:SF80">
    <property type="entry name" value="D-RIBULOSE KINASE"/>
    <property type="match status" value="1"/>
</dbReference>
<keyword evidence="4" id="KW-0732">Signal</keyword>
<keyword evidence="3" id="KW-0418">Kinase</keyword>
<accession>A0A9J5WPS5</accession>
<name>A0A9J5WPS5_SOLCO</name>
<reference evidence="6 7" key="1">
    <citation type="submission" date="2020-09" db="EMBL/GenBank/DDBJ databases">
        <title>De no assembly of potato wild relative species, Solanum commersonii.</title>
        <authorList>
            <person name="Cho K."/>
        </authorList>
    </citation>
    <scope>NUCLEOTIDE SEQUENCE [LARGE SCALE GENOMIC DNA]</scope>
    <source>
        <strain evidence="6">LZ3.2</strain>
        <tissue evidence="6">Leaf</tissue>
    </source>
</reference>
<feature type="signal peptide" evidence="4">
    <location>
        <begin position="1"/>
        <end position="19"/>
    </location>
</feature>
<evidence type="ECO:0000256" key="2">
    <source>
        <dbReference type="ARBA" id="ARBA00022679"/>
    </source>
</evidence>
<dbReference type="GO" id="GO:0005997">
    <property type="term" value="P:xylulose metabolic process"/>
    <property type="evidence" value="ECO:0007669"/>
    <property type="project" value="TreeGrafter"/>
</dbReference>
<dbReference type="GO" id="GO:0004856">
    <property type="term" value="F:D-xylulokinase activity"/>
    <property type="evidence" value="ECO:0007669"/>
    <property type="project" value="TreeGrafter"/>
</dbReference>
<evidence type="ECO:0000256" key="1">
    <source>
        <dbReference type="ARBA" id="ARBA00009156"/>
    </source>
</evidence>
<organism evidence="6 7">
    <name type="scientific">Solanum commersonii</name>
    <name type="common">Commerson's wild potato</name>
    <name type="synonym">Commerson's nightshade</name>
    <dbReference type="NCBI Taxonomy" id="4109"/>
    <lineage>
        <taxon>Eukaryota</taxon>
        <taxon>Viridiplantae</taxon>
        <taxon>Streptophyta</taxon>
        <taxon>Embryophyta</taxon>
        <taxon>Tracheophyta</taxon>
        <taxon>Spermatophyta</taxon>
        <taxon>Magnoliopsida</taxon>
        <taxon>eudicotyledons</taxon>
        <taxon>Gunneridae</taxon>
        <taxon>Pentapetalae</taxon>
        <taxon>asterids</taxon>
        <taxon>lamiids</taxon>
        <taxon>Solanales</taxon>
        <taxon>Solanaceae</taxon>
        <taxon>Solanoideae</taxon>
        <taxon>Solaneae</taxon>
        <taxon>Solanum</taxon>
    </lineage>
</organism>
<dbReference type="Gene3D" id="3.30.420.40">
    <property type="match status" value="1"/>
</dbReference>
<comment type="similarity">
    <text evidence="1">Belongs to the FGGY kinase family.</text>
</comment>
<keyword evidence="2" id="KW-0808">Transferase</keyword>
<evidence type="ECO:0000313" key="7">
    <source>
        <dbReference type="Proteomes" id="UP000824120"/>
    </source>
</evidence>
<dbReference type="Proteomes" id="UP000824120">
    <property type="component" value="Chromosome 11"/>
</dbReference>
<dbReference type="GO" id="GO:0005829">
    <property type="term" value="C:cytosol"/>
    <property type="evidence" value="ECO:0007669"/>
    <property type="project" value="TreeGrafter"/>
</dbReference>
<protein>
    <recommendedName>
        <fullName evidence="5">Carbohydrate kinase FGGY C-terminal domain-containing protein</fullName>
    </recommendedName>
</protein>
<dbReference type="OrthoDB" id="10262702at2759"/>
<gene>
    <name evidence="6" type="ORF">H5410_057150</name>
</gene>
<comment type="caution">
    <text evidence="6">The sequence shown here is derived from an EMBL/GenBank/DDBJ whole genome shotgun (WGS) entry which is preliminary data.</text>
</comment>
<dbReference type="EMBL" id="JACXVP010000011">
    <property type="protein sequence ID" value="KAG5577016.1"/>
    <property type="molecule type" value="Genomic_DNA"/>
</dbReference>
<evidence type="ECO:0000256" key="3">
    <source>
        <dbReference type="ARBA" id="ARBA00022777"/>
    </source>
</evidence>
<dbReference type="InterPro" id="IPR018485">
    <property type="entry name" value="FGGY_C"/>
</dbReference>
<evidence type="ECO:0000313" key="6">
    <source>
        <dbReference type="EMBL" id="KAG5577016.1"/>
    </source>
</evidence>
<dbReference type="Pfam" id="PF02782">
    <property type="entry name" value="FGGY_C"/>
    <property type="match status" value="1"/>
</dbReference>
<dbReference type="GO" id="GO:0019150">
    <property type="term" value="F:D-ribulokinase activity"/>
    <property type="evidence" value="ECO:0007669"/>
    <property type="project" value="TreeGrafter"/>
</dbReference>
<dbReference type="InterPro" id="IPR043129">
    <property type="entry name" value="ATPase_NBD"/>
</dbReference>
<keyword evidence="7" id="KW-1185">Reference proteome</keyword>
<dbReference type="PANTHER" id="PTHR10196">
    <property type="entry name" value="SUGAR KINASE"/>
    <property type="match status" value="1"/>
</dbReference>
<evidence type="ECO:0000259" key="5">
    <source>
        <dbReference type="Pfam" id="PF02782"/>
    </source>
</evidence>
<evidence type="ECO:0000256" key="4">
    <source>
        <dbReference type="SAM" id="SignalP"/>
    </source>
</evidence>
<dbReference type="SUPFAM" id="SSF53067">
    <property type="entry name" value="Actin-like ATPase domain"/>
    <property type="match status" value="1"/>
</dbReference>
<proteinExistence type="inferred from homology"/>